<dbReference type="Proteomes" id="UP001460270">
    <property type="component" value="Unassembled WGS sequence"/>
</dbReference>
<evidence type="ECO:0000313" key="3">
    <source>
        <dbReference type="Proteomes" id="UP001460270"/>
    </source>
</evidence>
<organism evidence="2 3">
    <name type="scientific">Mugilogobius chulae</name>
    <name type="common">yellowstripe goby</name>
    <dbReference type="NCBI Taxonomy" id="88201"/>
    <lineage>
        <taxon>Eukaryota</taxon>
        <taxon>Metazoa</taxon>
        <taxon>Chordata</taxon>
        <taxon>Craniata</taxon>
        <taxon>Vertebrata</taxon>
        <taxon>Euteleostomi</taxon>
        <taxon>Actinopterygii</taxon>
        <taxon>Neopterygii</taxon>
        <taxon>Teleostei</taxon>
        <taxon>Neoteleostei</taxon>
        <taxon>Acanthomorphata</taxon>
        <taxon>Gobiaria</taxon>
        <taxon>Gobiiformes</taxon>
        <taxon>Gobioidei</taxon>
        <taxon>Gobiidae</taxon>
        <taxon>Gobionellinae</taxon>
        <taxon>Mugilogobius</taxon>
    </lineage>
</organism>
<accession>A0AAW0N3D2</accession>
<name>A0AAW0N3D2_9GOBI</name>
<keyword evidence="3" id="KW-1185">Reference proteome</keyword>
<feature type="compositionally biased region" description="Polar residues" evidence="1">
    <location>
        <begin position="345"/>
        <end position="359"/>
    </location>
</feature>
<gene>
    <name evidence="2" type="ORF">WMY93_024578</name>
</gene>
<protein>
    <submittedName>
        <fullName evidence="2">Uncharacterized protein</fullName>
    </submittedName>
</protein>
<evidence type="ECO:0000256" key="1">
    <source>
        <dbReference type="SAM" id="MobiDB-lite"/>
    </source>
</evidence>
<dbReference type="EMBL" id="JBBPFD010000018">
    <property type="protein sequence ID" value="KAK7889018.1"/>
    <property type="molecule type" value="Genomic_DNA"/>
</dbReference>
<sequence>MLRFCKHRWLENLSVSERALKIWPYVITYVELVQKGHLPDPKIKSFEAIKSCCKDSLFVVKLMIFISIAREMTPFLTLYQTDRPMLPFLSEDMFNLMKGLMGRFCKEKSLKEANTVLKLLHFPLGDSRFHKEAHKINLGFSAEEALHKLKGTSQISERQALEIRMECKVFLITILKKLQEKAPVNHQLVRSMQCLDPRSMACSKEACLAKMKRILSHLVGANHIEESACDDILREYAEFCNFAALQSSFREFNSKVDRVDSLLFEMMGKDKAFCKVLVVLCDGLWLEQVWWMTRVVFIQSVVCSLCVVVFCGAQILVVLRSWWCSGPGGAQVLVVLRSWWCSGPHTAQSSSDRLSSAQTDRPGAEAELERDENEHCDGAFSFFPLRIRNVIVEQPV</sequence>
<evidence type="ECO:0000313" key="2">
    <source>
        <dbReference type="EMBL" id="KAK7889018.1"/>
    </source>
</evidence>
<feature type="region of interest" description="Disordered" evidence="1">
    <location>
        <begin position="345"/>
        <end position="373"/>
    </location>
</feature>
<reference evidence="3" key="1">
    <citation type="submission" date="2024-04" db="EMBL/GenBank/DDBJ databases">
        <title>Salinicola lusitanus LLJ914,a marine bacterium isolated from the Okinawa Trough.</title>
        <authorList>
            <person name="Li J."/>
        </authorList>
    </citation>
    <scope>NUCLEOTIDE SEQUENCE [LARGE SCALE GENOMIC DNA]</scope>
</reference>
<comment type="caution">
    <text evidence="2">The sequence shown here is derived from an EMBL/GenBank/DDBJ whole genome shotgun (WGS) entry which is preliminary data.</text>
</comment>
<dbReference type="AlphaFoldDB" id="A0AAW0N3D2"/>
<proteinExistence type="predicted"/>